<protein>
    <submittedName>
        <fullName evidence="1">Uncharacterized protein</fullName>
    </submittedName>
</protein>
<evidence type="ECO:0000313" key="2">
    <source>
        <dbReference type="Proteomes" id="UP000184074"/>
    </source>
</evidence>
<gene>
    <name evidence="1" type="ORF">SAMN05444003_2469</name>
</gene>
<accession>A0A1M5R9X0</accession>
<name>A0A1M5R9X0_9RHOB</name>
<dbReference type="AlphaFoldDB" id="A0A1M5R9X0"/>
<evidence type="ECO:0000313" key="1">
    <source>
        <dbReference type="EMBL" id="SHH23157.1"/>
    </source>
</evidence>
<reference evidence="1 2" key="1">
    <citation type="submission" date="2016-11" db="EMBL/GenBank/DDBJ databases">
        <authorList>
            <person name="Jaros S."/>
            <person name="Januszkiewicz K."/>
            <person name="Wedrychowicz H."/>
        </authorList>
    </citation>
    <scope>NUCLEOTIDE SEQUENCE [LARGE SCALE GENOMIC DNA]</scope>
    <source>
        <strain evidence="1 2">DSM 28715</strain>
    </source>
</reference>
<proteinExistence type="predicted"/>
<organism evidence="1 2">
    <name type="scientific">Cognatiyoonia sediminum</name>
    <dbReference type="NCBI Taxonomy" id="1508389"/>
    <lineage>
        <taxon>Bacteria</taxon>
        <taxon>Pseudomonadati</taxon>
        <taxon>Pseudomonadota</taxon>
        <taxon>Alphaproteobacteria</taxon>
        <taxon>Rhodobacterales</taxon>
        <taxon>Paracoccaceae</taxon>
        <taxon>Cognatiyoonia</taxon>
    </lineage>
</organism>
<dbReference type="Proteomes" id="UP000184074">
    <property type="component" value="Unassembled WGS sequence"/>
</dbReference>
<dbReference type="EMBL" id="FQXB01000004">
    <property type="protein sequence ID" value="SHH23157.1"/>
    <property type="molecule type" value="Genomic_DNA"/>
</dbReference>
<keyword evidence="2" id="KW-1185">Reference proteome</keyword>
<sequence>MWMSDLDHMIAYSVAALASGDQNRIQSLVRDLAEDWPAQSALTVSFALTSAAAELEGPSIEDQDAANSAYRLAALVAADVMAIEAMGQSNAKTTHLLQFWQRVDPYFIKTAGPQFIPSL</sequence>